<accession>A0A1M7STU2</accession>
<evidence type="ECO:0000313" key="6">
    <source>
        <dbReference type="EMBL" id="SHN61820.1"/>
    </source>
</evidence>
<dbReference type="PANTHER" id="PTHR46796:SF6">
    <property type="entry name" value="ARAC SUBFAMILY"/>
    <property type="match status" value="1"/>
</dbReference>
<dbReference type="SMART" id="SM00342">
    <property type="entry name" value="HTH_ARAC"/>
    <property type="match status" value="1"/>
</dbReference>
<dbReference type="Pfam" id="PF14525">
    <property type="entry name" value="AraC_binding_2"/>
    <property type="match status" value="1"/>
</dbReference>
<dbReference type="AlphaFoldDB" id="A0A1M7STU2"/>
<dbReference type="PRINTS" id="PR00032">
    <property type="entry name" value="HTHARAC"/>
</dbReference>
<evidence type="ECO:0000313" key="7">
    <source>
        <dbReference type="Proteomes" id="UP000184096"/>
    </source>
</evidence>
<dbReference type="GO" id="GO:0003700">
    <property type="term" value="F:DNA-binding transcription factor activity"/>
    <property type="evidence" value="ECO:0007669"/>
    <property type="project" value="InterPro"/>
</dbReference>
<dbReference type="PROSITE" id="PS50112">
    <property type="entry name" value="PAS"/>
    <property type="match status" value="1"/>
</dbReference>
<sequence length="290" mass="31705">MLRVDLEPARGMAFEAQMASMTLPGLQLMEASASPMSLTRGGEYLADGNDDVILAINRSGSAVVSSRGQQQSLRPHEAVLLSGAEAASFQRTTLGRSFTLRMPRAILESAVPGLDDRLMQPIAGDRDALKLLGCYTGWIFSAGASIDSHLLNLSVRHVQDLLMLAIGPSADFAETARTRGLRAARLKLAKSYIVAHSDRRDVSIASVAASLNVTPRYVQRLFEAAGTTFSEFLIGQRLARAYRLLRDPNYSRAAISTIAYDVGFGDLSYFNRRFRRLYGFTPRDVRGDKG</sequence>
<keyword evidence="7" id="KW-1185">Reference proteome</keyword>
<name>A0A1M7STU2_9BRAD</name>
<dbReference type="InterPro" id="IPR020449">
    <property type="entry name" value="Tscrpt_reg_AraC-type_HTH"/>
</dbReference>
<dbReference type="InterPro" id="IPR009057">
    <property type="entry name" value="Homeodomain-like_sf"/>
</dbReference>
<proteinExistence type="predicted"/>
<dbReference type="SUPFAM" id="SSF46689">
    <property type="entry name" value="Homeodomain-like"/>
    <property type="match status" value="1"/>
</dbReference>
<dbReference type="InterPro" id="IPR035418">
    <property type="entry name" value="AraC-bd_2"/>
</dbReference>
<gene>
    <name evidence="6" type="ORF">SAMN05444170_0187</name>
</gene>
<dbReference type="PROSITE" id="PS01124">
    <property type="entry name" value="HTH_ARAC_FAMILY_2"/>
    <property type="match status" value="1"/>
</dbReference>
<dbReference type="Proteomes" id="UP000184096">
    <property type="component" value="Chromosome I"/>
</dbReference>
<keyword evidence="3" id="KW-0804">Transcription</keyword>
<evidence type="ECO:0000256" key="1">
    <source>
        <dbReference type="ARBA" id="ARBA00023015"/>
    </source>
</evidence>
<keyword evidence="2" id="KW-0238">DNA-binding</keyword>
<dbReference type="InterPro" id="IPR050204">
    <property type="entry name" value="AraC_XylS_family_regulators"/>
</dbReference>
<evidence type="ECO:0000256" key="2">
    <source>
        <dbReference type="ARBA" id="ARBA00023125"/>
    </source>
</evidence>
<protein>
    <submittedName>
        <fullName evidence="6">Transcriptional regulator, AraC family</fullName>
    </submittedName>
</protein>
<reference evidence="7" key="1">
    <citation type="submission" date="2016-11" db="EMBL/GenBank/DDBJ databases">
        <authorList>
            <person name="Varghese N."/>
            <person name="Submissions S."/>
        </authorList>
    </citation>
    <scope>NUCLEOTIDE SEQUENCE [LARGE SCALE GENOMIC DNA]</scope>
    <source>
        <strain evidence="7">GAS401</strain>
    </source>
</reference>
<organism evidence="6 7">
    <name type="scientific">Bradyrhizobium erythrophlei</name>
    <dbReference type="NCBI Taxonomy" id="1437360"/>
    <lineage>
        <taxon>Bacteria</taxon>
        <taxon>Pseudomonadati</taxon>
        <taxon>Pseudomonadota</taxon>
        <taxon>Alphaproteobacteria</taxon>
        <taxon>Hyphomicrobiales</taxon>
        <taxon>Nitrobacteraceae</taxon>
        <taxon>Bradyrhizobium</taxon>
    </lineage>
</organism>
<evidence type="ECO:0000256" key="3">
    <source>
        <dbReference type="ARBA" id="ARBA00023163"/>
    </source>
</evidence>
<dbReference type="Gene3D" id="1.10.10.60">
    <property type="entry name" value="Homeodomain-like"/>
    <property type="match status" value="1"/>
</dbReference>
<dbReference type="InterPro" id="IPR018060">
    <property type="entry name" value="HTH_AraC"/>
</dbReference>
<evidence type="ECO:0000259" key="5">
    <source>
        <dbReference type="PROSITE" id="PS50112"/>
    </source>
</evidence>
<keyword evidence="1" id="KW-0805">Transcription regulation</keyword>
<feature type="domain" description="HTH araC/xylS-type" evidence="4">
    <location>
        <begin position="187"/>
        <end position="288"/>
    </location>
</feature>
<dbReference type="PANTHER" id="PTHR46796">
    <property type="entry name" value="HTH-TYPE TRANSCRIPTIONAL ACTIVATOR RHAS-RELATED"/>
    <property type="match status" value="1"/>
</dbReference>
<evidence type="ECO:0000259" key="4">
    <source>
        <dbReference type="PROSITE" id="PS01124"/>
    </source>
</evidence>
<feature type="domain" description="PAS" evidence="5">
    <location>
        <begin position="265"/>
        <end position="290"/>
    </location>
</feature>
<dbReference type="EMBL" id="LT670849">
    <property type="protein sequence ID" value="SHN61820.1"/>
    <property type="molecule type" value="Genomic_DNA"/>
</dbReference>
<dbReference type="InterPro" id="IPR000014">
    <property type="entry name" value="PAS"/>
</dbReference>
<dbReference type="GO" id="GO:0043565">
    <property type="term" value="F:sequence-specific DNA binding"/>
    <property type="evidence" value="ECO:0007669"/>
    <property type="project" value="InterPro"/>
</dbReference>
<dbReference type="Pfam" id="PF12833">
    <property type="entry name" value="HTH_18"/>
    <property type="match status" value="1"/>
</dbReference>